<reference evidence="1 2" key="1">
    <citation type="submission" date="2020-03" db="EMBL/GenBank/DDBJ databases">
        <title>Screen low temperature-resistant strains for efficient degradation of petroleum hydrocarbons under the low temperature.</title>
        <authorList>
            <person name="Wang Y."/>
            <person name="Chen J."/>
        </authorList>
    </citation>
    <scope>NUCLEOTIDE SEQUENCE [LARGE SCALE GENOMIC DNA]</scope>
    <source>
        <strain evidence="1 2">KB1</strain>
    </source>
</reference>
<evidence type="ECO:0008006" key="3">
    <source>
        <dbReference type="Google" id="ProtNLM"/>
    </source>
</evidence>
<sequence length="104" mass="10798">MDPEVAHGLIGACDSYLLVLEGALGMVGGVSDVKCMGSLTSAENLAGKFSKKAVGGEDSLEKALKSHVQVVTEMRDFFQKCLDSYNGVDTSNAVTLAGQDLLGS</sequence>
<protein>
    <recommendedName>
        <fullName evidence="3">ESX-1 secretion-associated protein</fullName>
    </recommendedName>
</protein>
<accession>A0A6G9CX84</accession>
<evidence type="ECO:0000313" key="2">
    <source>
        <dbReference type="Proteomes" id="UP000502345"/>
    </source>
</evidence>
<dbReference type="AlphaFoldDB" id="A0A6G9CX84"/>
<dbReference type="EMBL" id="CP050124">
    <property type="protein sequence ID" value="QIP41462.1"/>
    <property type="molecule type" value="Genomic_DNA"/>
</dbReference>
<organism evidence="1 2">
    <name type="scientific">Rhodococcus erythropolis</name>
    <name type="common">Arthrobacter picolinophilus</name>
    <dbReference type="NCBI Taxonomy" id="1833"/>
    <lineage>
        <taxon>Bacteria</taxon>
        <taxon>Bacillati</taxon>
        <taxon>Actinomycetota</taxon>
        <taxon>Actinomycetes</taxon>
        <taxon>Mycobacteriales</taxon>
        <taxon>Nocardiaceae</taxon>
        <taxon>Rhodococcus</taxon>
        <taxon>Rhodococcus erythropolis group</taxon>
    </lineage>
</organism>
<name>A0A6G9CX84_RHOER</name>
<proteinExistence type="predicted"/>
<gene>
    <name evidence="1" type="ORF">G9444_4218</name>
</gene>
<evidence type="ECO:0000313" key="1">
    <source>
        <dbReference type="EMBL" id="QIP41462.1"/>
    </source>
</evidence>
<dbReference type="Proteomes" id="UP000502345">
    <property type="component" value="Chromosome"/>
</dbReference>